<accession>A0AAD2FJX5</accession>
<keyword evidence="3" id="KW-0732">Signal</keyword>
<feature type="signal peptide" evidence="3">
    <location>
        <begin position="1"/>
        <end position="21"/>
    </location>
</feature>
<feature type="region of interest" description="Disordered" evidence="2">
    <location>
        <begin position="83"/>
        <end position="112"/>
    </location>
</feature>
<keyword evidence="1" id="KW-0175">Coiled coil</keyword>
<feature type="compositionally biased region" description="Low complexity" evidence="2">
    <location>
        <begin position="83"/>
        <end position="109"/>
    </location>
</feature>
<comment type="caution">
    <text evidence="4">The sequence shown here is derived from an EMBL/GenBank/DDBJ whole genome shotgun (WGS) entry which is preliminary data.</text>
</comment>
<sequence length="219" mass="23516">MKFSKSLLAVVALASAPGVSAFAPASNGQAKTTSLNMINEESMKKAATTFAAAAFLMSNVAAAAPAFAVDDMDFGSTQVIAARSGGRAGGRSSARAPSRAPSRSAPSRSTTVINRSTYIAPPVYSSPVYVAPYNPMPGLGLSFGLNAMNQIGNDMRDYRQEGEIRDTRSELMRSQAREAEMEARLRQLEAQQQGQLSAQQQQQLMMQMQQQQMLQQQAK</sequence>
<evidence type="ECO:0000256" key="2">
    <source>
        <dbReference type="SAM" id="MobiDB-lite"/>
    </source>
</evidence>
<evidence type="ECO:0000313" key="4">
    <source>
        <dbReference type="EMBL" id="CAJ1936509.1"/>
    </source>
</evidence>
<reference evidence="4" key="1">
    <citation type="submission" date="2023-08" db="EMBL/GenBank/DDBJ databases">
        <authorList>
            <person name="Audoor S."/>
            <person name="Bilcke G."/>
        </authorList>
    </citation>
    <scope>NUCLEOTIDE SEQUENCE</scope>
</reference>
<name>A0AAD2FJX5_9STRA</name>
<dbReference type="AlphaFoldDB" id="A0AAD2FJX5"/>
<evidence type="ECO:0000256" key="3">
    <source>
        <dbReference type="SAM" id="SignalP"/>
    </source>
</evidence>
<dbReference type="EMBL" id="CAKOGP040000557">
    <property type="protein sequence ID" value="CAJ1936509.1"/>
    <property type="molecule type" value="Genomic_DNA"/>
</dbReference>
<protein>
    <submittedName>
        <fullName evidence="4">Uncharacterized protein</fullName>
    </submittedName>
</protein>
<evidence type="ECO:0000256" key="1">
    <source>
        <dbReference type="SAM" id="Coils"/>
    </source>
</evidence>
<organism evidence="4 5">
    <name type="scientific">Cylindrotheca closterium</name>
    <dbReference type="NCBI Taxonomy" id="2856"/>
    <lineage>
        <taxon>Eukaryota</taxon>
        <taxon>Sar</taxon>
        <taxon>Stramenopiles</taxon>
        <taxon>Ochrophyta</taxon>
        <taxon>Bacillariophyta</taxon>
        <taxon>Bacillariophyceae</taxon>
        <taxon>Bacillariophycidae</taxon>
        <taxon>Bacillariales</taxon>
        <taxon>Bacillariaceae</taxon>
        <taxon>Cylindrotheca</taxon>
    </lineage>
</organism>
<proteinExistence type="predicted"/>
<feature type="coiled-coil region" evidence="1">
    <location>
        <begin position="164"/>
        <end position="191"/>
    </location>
</feature>
<feature type="chain" id="PRO_5041919354" evidence="3">
    <location>
        <begin position="22"/>
        <end position="219"/>
    </location>
</feature>
<keyword evidence="5" id="KW-1185">Reference proteome</keyword>
<gene>
    <name evidence="4" type="ORF">CYCCA115_LOCUS5227</name>
</gene>
<dbReference type="Proteomes" id="UP001295423">
    <property type="component" value="Unassembled WGS sequence"/>
</dbReference>
<evidence type="ECO:0000313" key="5">
    <source>
        <dbReference type="Proteomes" id="UP001295423"/>
    </source>
</evidence>